<proteinExistence type="predicted"/>
<protein>
    <submittedName>
        <fullName evidence="1">Uncharacterized protein</fullName>
    </submittedName>
</protein>
<sequence length="112" mass="12594">MCDVLVAVLPMSNTDNTKTIYLVIINRFSNVSKDLSIAVSYYEKQEQAEQHAKEILEERDYITLRFAVTILPLTIVTPQASIMNISHPYGYIESKFGINLAGLDPLSPTTKE</sequence>
<gene>
    <name evidence="1" type="ORF">UFOVP340_9</name>
</gene>
<organism evidence="1">
    <name type="scientific">uncultured Caudovirales phage</name>
    <dbReference type="NCBI Taxonomy" id="2100421"/>
    <lineage>
        <taxon>Viruses</taxon>
        <taxon>Duplodnaviria</taxon>
        <taxon>Heunggongvirae</taxon>
        <taxon>Uroviricota</taxon>
        <taxon>Caudoviricetes</taxon>
        <taxon>Peduoviridae</taxon>
        <taxon>Maltschvirus</taxon>
        <taxon>Maltschvirus maltsch</taxon>
    </lineage>
</organism>
<name>A0A6J5LY63_9CAUD</name>
<dbReference type="EMBL" id="LR796350">
    <property type="protein sequence ID" value="CAB4139051.1"/>
    <property type="molecule type" value="Genomic_DNA"/>
</dbReference>
<accession>A0A6J5LY63</accession>
<evidence type="ECO:0000313" key="1">
    <source>
        <dbReference type="EMBL" id="CAB4139051.1"/>
    </source>
</evidence>
<reference evidence="1" key="1">
    <citation type="submission" date="2020-04" db="EMBL/GenBank/DDBJ databases">
        <authorList>
            <person name="Chiriac C."/>
            <person name="Salcher M."/>
            <person name="Ghai R."/>
            <person name="Kavagutti S V."/>
        </authorList>
    </citation>
    <scope>NUCLEOTIDE SEQUENCE</scope>
</reference>